<keyword evidence="2" id="KW-1185">Reference proteome</keyword>
<proteinExistence type="predicted"/>
<comment type="caution">
    <text evidence="1">The sequence shown here is derived from an EMBL/GenBank/DDBJ whole genome shotgun (WGS) entry which is preliminary data.</text>
</comment>
<protein>
    <submittedName>
        <fullName evidence="1">Uncharacterized protein</fullName>
    </submittedName>
</protein>
<sequence>MFEALLAPSVQAAEPDFTMRFEPGQRYTAELFILDGGIRSSGLADQLGIVPDRAVPTAADGLLALQGRAQDGAIVVLVGSDEGRVADRVCRMRQGEGDIDNARDAIRWCSSFFNPPTLTVEIPRPVAPAPPR</sequence>
<name>A0ABP3S2N1_9CAUL</name>
<gene>
    <name evidence="1" type="ORF">GCM10009422_16170</name>
</gene>
<evidence type="ECO:0000313" key="2">
    <source>
        <dbReference type="Proteomes" id="UP001501352"/>
    </source>
</evidence>
<dbReference type="RefSeq" id="WP_343792545.1">
    <property type="nucleotide sequence ID" value="NZ_BAAAGA010000004.1"/>
</dbReference>
<organism evidence="1 2">
    <name type="scientific">Brevundimonas kwangchunensis</name>
    <dbReference type="NCBI Taxonomy" id="322163"/>
    <lineage>
        <taxon>Bacteria</taxon>
        <taxon>Pseudomonadati</taxon>
        <taxon>Pseudomonadota</taxon>
        <taxon>Alphaproteobacteria</taxon>
        <taxon>Caulobacterales</taxon>
        <taxon>Caulobacteraceae</taxon>
        <taxon>Brevundimonas</taxon>
    </lineage>
</organism>
<evidence type="ECO:0000313" key="1">
    <source>
        <dbReference type="EMBL" id="GAA0621214.1"/>
    </source>
</evidence>
<dbReference type="Proteomes" id="UP001501352">
    <property type="component" value="Unassembled WGS sequence"/>
</dbReference>
<reference evidence="2" key="1">
    <citation type="journal article" date="2019" name="Int. J. Syst. Evol. Microbiol.">
        <title>The Global Catalogue of Microorganisms (GCM) 10K type strain sequencing project: providing services to taxonomists for standard genome sequencing and annotation.</title>
        <authorList>
            <consortium name="The Broad Institute Genomics Platform"/>
            <consortium name="The Broad Institute Genome Sequencing Center for Infectious Disease"/>
            <person name="Wu L."/>
            <person name="Ma J."/>
        </authorList>
    </citation>
    <scope>NUCLEOTIDE SEQUENCE [LARGE SCALE GENOMIC DNA]</scope>
    <source>
        <strain evidence="2">JCM 12928</strain>
    </source>
</reference>
<dbReference type="EMBL" id="BAAAGA010000004">
    <property type="protein sequence ID" value="GAA0621214.1"/>
    <property type="molecule type" value="Genomic_DNA"/>
</dbReference>
<accession>A0ABP3S2N1</accession>